<proteinExistence type="predicted"/>
<feature type="non-terminal residue" evidence="2">
    <location>
        <position position="1"/>
    </location>
</feature>
<feature type="compositionally biased region" description="Basic residues" evidence="1">
    <location>
        <begin position="59"/>
        <end position="74"/>
    </location>
</feature>
<gene>
    <name evidence="2" type="ORF">AVDCRST_MAG53-2059</name>
</gene>
<dbReference type="AlphaFoldDB" id="A0A6J4SQ45"/>
<accession>A0A6J4SQ45</accession>
<feature type="compositionally biased region" description="Low complexity" evidence="1">
    <location>
        <begin position="106"/>
        <end position="116"/>
    </location>
</feature>
<feature type="compositionally biased region" description="Low complexity" evidence="1">
    <location>
        <begin position="38"/>
        <end position="47"/>
    </location>
</feature>
<evidence type="ECO:0000313" key="2">
    <source>
        <dbReference type="EMBL" id="CAA9502074.1"/>
    </source>
</evidence>
<name>A0A6J4SQ45_9ACTN</name>
<feature type="compositionally biased region" description="Basic residues" evidence="1">
    <location>
        <begin position="15"/>
        <end position="37"/>
    </location>
</feature>
<feature type="non-terminal residue" evidence="2">
    <location>
        <position position="132"/>
    </location>
</feature>
<reference evidence="2" key="1">
    <citation type="submission" date="2020-02" db="EMBL/GenBank/DDBJ databases">
        <authorList>
            <person name="Meier V. D."/>
        </authorList>
    </citation>
    <scope>NUCLEOTIDE SEQUENCE</scope>
    <source>
        <strain evidence="2">AVDCRST_MAG53</strain>
    </source>
</reference>
<feature type="region of interest" description="Disordered" evidence="1">
    <location>
        <begin position="1"/>
        <end position="132"/>
    </location>
</feature>
<protein>
    <submittedName>
        <fullName evidence="2">Uncharacterized protein</fullName>
    </submittedName>
</protein>
<evidence type="ECO:0000256" key="1">
    <source>
        <dbReference type="SAM" id="MobiDB-lite"/>
    </source>
</evidence>
<sequence>AATGHHPSPNQPLRGCRHDRRRRVPVRPLARRHRAPRRVVAAPVAARLRGDRAYDVPRAPHRRPHGPRRGHARRPRADRARGRAPRRLSPACAVRQGVPPPPRPRPVGLSRAPPLHGRGRGRPGRRDRPGSL</sequence>
<dbReference type="EMBL" id="CADCVR010000065">
    <property type="protein sequence ID" value="CAA9502074.1"/>
    <property type="molecule type" value="Genomic_DNA"/>
</dbReference>
<organism evidence="2">
    <name type="scientific">uncultured Solirubrobacteraceae bacterium</name>
    <dbReference type="NCBI Taxonomy" id="1162706"/>
    <lineage>
        <taxon>Bacteria</taxon>
        <taxon>Bacillati</taxon>
        <taxon>Actinomycetota</taxon>
        <taxon>Thermoleophilia</taxon>
        <taxon>Solirubrobacterales</taxon>
        <taxon>Solirubrobacteraceae</taxon>
        <taxon>environmental samples</taxon>
    </lineage>
</organism>